<evidence type="ECO:0000313" key="5">
    <source>
        <dbReference type="EMBL" id="CAK06642.1"/>
    </source>
</evidence>
<dbReference type="RefSeq" id="WP_011650873.1">
    <property type="nucleotide sequence ID" value="NC_008380.1"/>
</dbReference>
<dbReference type="EC" id="3.5.1.24" evidence="5"/>
<feature type="chain" id="PRO_5004194332" evidence="3">
    <location>
        <begin position="28"/>
        <end position="351"/>
    </location>
</feature>
<evidence type="ECO:0000256" key="2">
    <source>
        <dbReference type="ARBA" id="ARBA00022801"/>
    </source>
</evidence>
<dbReference type="CDD" id="cd01902">
    <property type="entry name" value="Ntn_CGH"/>
    <property type="match status" value="1"/>
</dbReference>
<name>Q1MK66_RHIJ3</name>
<dbReference type="PROSITE" id="PS51257">
    <property type="entry name" value="PROKAR_LIPOPROTEIN"/>
    <property type="match status" value="1"/>
</dbReference>
<evidence type="ECO:0000256" key="1">
    <source>
        <dbReference type="ARBA" id="ARBA00006625"/>
    </source>
</evidence>
<dbReference type="Pfam" id="PF02275">
    <property type="entry name" value="CBAH"/>
    <property type="match status" value="1"/>
</dbReference>
<comment type="similarity">
    <text evidence="1">Belongs to the peptidase C59 family.</text>
</comment>
<dbReference type="HOGENOM" id="CLU_045206_0_1_5"/>
<evidence type="ECO:0000256" key="3">
    <source>
        <dbReference type="SAM" id="SignalP"/>
    </source>
</evidence>
<dbReference type="GeneID" id="303206155"/>
<dbReference type="GO" id="GO:0045302">
    <property type="term" value="F:choloylglycine hydrolase activity"/>
    <property type="evidence" value="ECO:0007669"/>
    <property type="project" value="UniProtKB-EC"/>
</dbReference>
<evidence type="ECO:0000313" key="6">
    <source>
        <dbReference type="Proteomes" id="UP000006575"/>
    </source>
</evidence>
<protein>
    <submittedName>
        <fullName evidence="5">Conjugated bile salt hydrolase</fullName>
        <ecNumber evidence="5">3.5.1.24</ecNumber>
    </submittedName>
</protein>
<dbReference type="InterPro" id="IPR029132">
    <property type="entry name" value="CBAH/NAAA_C"/>
</dbReference>
<gene>
    <name evidence="5" type="ordered locus">RL1145</name>
</gene>
<sequence>MTIARRMLPLTAALVAILVQPFSAAFACTRVLWNENRLGVFVGRTMDFPVSTEPVITVLPRGIAHDGGTFAGQRIESNNPARWVSKYGSIVTSVYGAGTADGVNEKGVAMHLLYFIPTDFGVRDVKKPGLQAALWGQFVLDNAASVEESLALLDNIQPLMVDHEGIKATVHLAIEDATGDSAIIEYIPGGKKTIYHSRDYRIMTNDPSFDQQLANRAKYNFDNATRQTPIPGNTDAKDRFIRADYYRQWLPEPKNTREAVAAILAIARNVSVPFGAPNREPGSLYNTEYRTAIDLTNRTYYFEFTTAPNVIWTTLSNFDLSEGRPIQVLDPDDINLTGDVTSKFTPDKIGF</sequence>
<dbReference type="Proteomes" id="UP000006575">
    <property type="component" value="Chromosome"/>
</dbReference>
<dbReference type="AlphaFoldDB" id="Q1MK66"/>
<proteinExistence type="inferred from homology"/>
<feature type="signal peptide" evidence="3">
    <location>
        <begin position="1"/>
        <end position="27"/>
    </location>
</feature>
<organism evidence="5 6">
    <name type="scientific">Rhizobium johnstonii (strain DSM 114642 / LMG 32736 / 3841)</name>
    <name type="common">Rhizobium leguminosarum bv. viciae</name>
    <dbReference type="NCBI Taxonomy" id="216596"/>
    <lineage>
        <taxon>Bacteria</taxon>
        <taxon>Pseudomonadati</taxon>
        <taxon>Pseudomonadota</taxon>
        <taxon>Alphaproteobacteria</taxon>
        <taxon>Hyphomicrobiales</taxon>
        <taxon>Rhizobiaceae</taxon>
        <taxon>Rhizobium/Agrobacterium group</taxon>
        <taxon>Rhizobium</taxon>
        <taxon>Rhizobium johnstonii</taxon>
    </lineage>
</organism>
<dbReference type="KEGG" id="rle:RL1145"/>
<dbReference type="InterPro" id="IPR029055">
    <property type="entry name" value="Ntn_hydrolases_N"/>
</dbReference>
<dbReference type="InterPro" id="IPR052193">
    <property type="entry name" value="Peptidase_C59"/>
</dbReference>
<dbReference type="EMBL" id="AM236080">
    <property type="protein sequence ID" value="CAK06642.1"/>
    <property type="molecule type" value="Genomic_DNA"/>
</dbReference>
<dbReference type="PANTHER" id="PTHR35527">
    <property type="entry name" value="CHOLOYLGLYCINE HYDROLASE"/>
    <property type="match status" value="1"/>
</dbReference>
<dbReference type="Gene3D" id="3.60.60.10">
    <property type="entry name" value="Penicillin V Acylase, Chain A"/>
    <property type="match status" value="1"/>
</dbReference>
<feature type="domain" description="Choloylglycine hydrolase/NAAA C-terminal" evidence="4">
    <location>
        <begin position="28"/>
        <end position="320"/>
    </location>
</feature>
<dbReference type="eggNOG" id="COG3049">
    <property type="taxonomic scope" value="Bacteria"/>
</dbReference>
<dbReference type="PANTHER" id="PTHR35527:SF2">
    <property type="entry name" value="HYDROLASE"/>
    <property type="match status" value="1"/>
</dbReference>
<accession>Q1MK66</accession>
<keyword evidence="3" id="KW-0732">Signal</keyword>
<keyword evidence="6" id="KW-1185">Reference proteome</keyword>
<keyword evidence="2 5" id="KW-0378">Hydrolase</keyword>
<dbReference type="EnsemblBacteria" id="CAK06642">
    <property type="protein sequence ID" value="CAK06642"/>
    <property type="gene ID" value="RL1145"/>
</dbReference>
<reference evidence="5 6" key="1">
    <citation type="journal article" date="2006" name="Genome Biol.">
        <title>The genome of Rhizobium leguminosarum has recognizable core and accessory components.</title>
        <authorList>
            <person name="Young J.W."/>
            <person name="Crossman L.C."/>
            <person name="Johnston A.W.B."/>
            <person name="Thomson N.R."/>
            <person name="Ghazoui Z.F."/>
            <person name="Hull K.H."/>
            <person name="Wexler M."/>
            <person name="Curson A.R.J."/>
            <person name="Todd J.D."/>
            <person name="Poole P.S."/>
            <person name="Mauchline T.H."/>
            <person name="East A.K."/>
            <person name="Quail M.A."/>
            <person name="Churcher C."/>
            <person name="Arrowsmith C."/>
            <person name="Cherevach A."/>
            <person name="Chillingworth T."/>
            <person name="Clarke K."/>
            <person name="Cronin A."/>
            <person name="Davis P."/>
            <person name="Fraser A."/>
            <person name="Hance Z."/>
            <person name="Hauser H."/>
            <person name="Jagels K."/>
            <person name="Moule S."/>
            <person name="Mungall K."/>
            <person name="Norbertczak H."/>
            <person name="Rabbinowitsch E."/>
            <person name="Sanders M."/>
            <person name="Simmonds M."/>
            <person name="Whitehead S."/>
            <person name="Parkhill J."/>
        </authorList>
    </citation>
    <scope>NUCLEOTIDE SEQUENCE [LARGE SCALE GENOMIC DNA]</scope>
    <source>
        <strain evidence="6">DSM 114642 / LMG 32736 / 3841</strain>
    </source>
</reference>
<dbReference type="SUPFAM" id="SSF56235">
    <property type="entry name" value="N-terminal nucleophile aminohydrolases (Ntn hydrolases)"/>
    <property type="match status" value="1"/>
</dbReference>
<evidence type="ECO:0000259" key="4">
    <source>
        <dbReference type="Pfam" id="PF02275"/>
    </source>
</evidence>